<proteinExistence type="predicted"/>
<dbReference type="RefSeq" id="WP_393174122.1">
    <property type="nucleotide sequence ID" value="NZ_JBICRM010000036.1"/>
</dbReference>
<dbReference type="InterPro" id="IPR001753">
    <property type="entry name" value="Enoyl-CoA_hydra/iso"/>
</dbReference>
<organism evidence="1 2">
    <name type="scientific">Nonomuraea marmarensis</name>
    <dbReference type="NCBI Taxonomy" id="3351344"/>
    <lineage>
        <taxon>Bacteria</taxon>
        <taxon>Bacillati</taxon>
        <taxon>Actinomycetota</taxon>
        <taxon>Actinomycetes</taxon>
        <taxon>Streptosporangiales</taxon>
        <taxon>Streptosporangiaceae</taxon>
        <taxon>Nonomuraea</taxon>
    </lineage>
</organism>
<dbReference type="PANTHER" id="PTHR11941:SF54">
    <property type="entry name" value="ENOYL-COA HYDRATASE, MITOCHONDRIAL"/>
    <property type="match status" value="1"/>
</dbReference>
<dbReference type="PANTHER" id="PTHR11941">
    <property type="entry name" value="ENOYL-COA HYDRATASE-RELATED"/>
    <property type="match status" value="1"/>
</dbReference>
<comment type="caution">
    <text evidence="1">The sequence shown here is derived from an EMBL/GenBank/DDBJ whole genome shotgun (WGS) entry which is preliminary data.</text>
</comment>
<dbReference type="NCBIfam" id="TIGR03222">
    <property type="entry name" value="benzo_boxC"/>
    <property type="match status" value="1"/>
</dbReference>
<keyword evidence="1" id="KW-0456">Lyase</keyword>
<keyword evidence="2" id="KW-1185">Reference proteome</keyword>
<dbReference type="EMBL" id="JBICRM010000036">
    <property type="protein sequence ID" value="MFG1709392.1"/>
    <property type="molecule type" value="Genomic_DNA"/>
</dbReference>
<dbReference type="InterPro" id="IPR029045">
    <property type="entry name" value="ClpP/crotonase-like_dom_sf"/>
</dbReference>
<dbReference type="GO" id="GO:0016829">
    <property type="term" value="F:lyase activity"/>
    <property type="evidence" value="ECO:0007669"/>
    <property type="project" value="UniProtKB-KW"/>
</dbReference>
<evidence type="ECO:0000313" key="2">
    <source>
        <dbReference type="Proteomes" id="UP001603978"/>
    </source>
</evidence>
<dbReference type="Gene3D" id="3.90.226.10">
    <property type="entry name" value="2-enoyl-CoA Hydratase, Chain A, domain 1"/>
    <property type="match status" value="2"/>
</dbReference>
<dbReference type="Proteomes" id="UP001603978">
    <property type="component" value="Unassembled WGS sequence"/>
</dbReference>
<dbReference type="CDD" id="cd06558">
    <property type="entry name" value="crotonase-like"/>
    <property type="match status" value="1"/>
</dbReference>
<dbReference type="InterPro" id="IPR017633">
    <property type="entry name" value="Benz-CoA_dihydrodiol_lyase"/>
</dbReference>
<accession>A0ABW7APP9</accession>
<evidence type="ECO:0000313" key="1">
    <source>
        <dbReference type="EMBL" id="MFG1709392.1"/>
    </source>
</evidence>
<dbReference type="SUPFAM" id="SSF52096">
    <property type="entry name" value="ClpP/crotonase"/>
    <property type="match status" value="2"/>
</dbReference>
<name>A0ABW7APP9_9ACTN</name>
<sequence>MAETTNPAPPVVRFATSPDRYRHWKLEVVGAVATVTLRVDEHGGLVPGYELKMNSYDLGVDIELYDLVQRLRFEHPEVRAVVLTGGLDRMFCAGANIRMLAQSTHAWKVNFCKFTNETRNGIEDATEHSGQTWIAALNGTAAGGGYELALACDQIVLVDDGSSAVSLPEVPLLGVLPGTGGLTRVVDKRHVRKDRADVFATKAEGFRGRTAVEWGLVDAAVPRNAMDVEIARRVADAVAASGRPSDAEGIALTPLDRKDEGDTITYPYVSARIDRAHHRVEIIVSGPHDAPPADASAVLAQGAGYWPLAMTRALDDLILHLRTNELDLGIWVVRAVGDDERVLAYDAQLRELADEWFVNEVRHYYKRTLKRLDVTSRSLIAVIEPGTAFAGLLAELALAADRQYMLDGVYEDRDDDAAPATVVLTASNDGDFPMGNGLSRLQSRFWGKGEDLHAVRARVGEPLEAASADELGLVTMALDDIDFEEELRIVFEERASLSPDALTGMEANHRFVGPETLETKIFGRLTAWQNWIFTRPNASGPDGALRRYGTGRKGDFDLERV</sequence>
<protein>
    <submittedName>
        <fullName evidence="1">2,3-epoxybenzoyl-CoA dihydrolase</fullName>
        <ecNumber evidence="1">4.1.2.44</ecNumber>
    </submittedName>
</protein>
<gene>
    <name evidence="1" type="primary">boxC</name>
    <name evidence="1" type="ORF">ACFLIM_40000</name>
</gene>
<reference evidence="1 2" key="1">
    <citation type="submission" date="2024-10" db="EMBL/GenBank/DDBJ databases">
        <authorList>
            <person name="Topkara A.R."/>
            <person name="Saygin H."/>
        </authorList>
    </citation>
    <scope>NUCLEOTIDE SEQUENCE [LARGE SCALE GENOMIC DNA]</scope>
    <source>
        <strain evidence="1 2">M3C6</strain>
    </source>
</reference>
<dbReference type="Pfam" id="PF00378">
    <property type="entry name" value="ECH_1"/>
    <property type="match status" value="1"/>
</dbReference>
<dbReference type="EC" id="4.1.2.44" evidence="1"/>